<dbReference type="Proteomes" id="UP001500621">
    <property type="component" value="Unassembled WGS sequence"/>
</dbReference>
<dbReference type="EMBL" id="BAABIM010000002">
    <property type="protein sequence ID" value="GAA4684613.1"/>
    <property type="molecule type" value="Genomic_DNA"/>
</dbReference>
<dbReference type="GO" id="GO:0008168">
    <property type="term" value="F:methyltransferase activity"/>
    <property type="evidence" value="ECO:0007669"/>
    <property type="project" value="UniProtKB-KW"/>
</dbReference>
<dbReference type="InterPro" id="IPR013216">
    <property type="entry name" value="Methyltransf_11"/>
</dbReference>
<gene>
    <name evidence="2" type="ORF">GCM10023226_22550</name>
</gene>
<dbReference type="InterPro" id="IPR029063">
    <property type="entry name" value="SAM-dependent_MTases_sf"/>
</dbReference>
<dbReference type="RefSeq" id="WP_345265786.1">
    <property type="nucleotide sequence ID" value="NZ_BAABIM010000002.1"/>
</dbReference>
<dbReference type="PANTHER" id="PTHR43591:SF108">
    <property type="entry name" value="S-ADENOSYL-L-METHIONINE-DEPENDENT METHYLTRANSFERASE"/>
    <property type="match status" value="1"/>
</dbReference>
<reference evidence="3" key="1">
    <citation type="journal article" date="2019" name="Int. J. Syst. Evol. Microbiol.">
        <title>The Global Catalogue of Microorganisms (GCM) 10K type strain sequencing project: providing services to taxonomists for standard genome sequencing and annotation.</title>
        <authorList>
            <consortium name="The Broad Institute Genomics Platform"/>
            <consortium name="The Broad Institute Genome Sequencing Center for Infectious Disease"/>
            <person name="Wu L."/>
            <person name="Ma J."/>
        </authorList>
    </citation>
    <scope>NUCLEOTIDE SEQUENCE [LARGE SCALE GENOMIC DNA]</scope>
    <source>
        <strain evidence="3">JCM 18127</strain>
    </source>
</reference>
<evidence type="ECO:0000313" key="2">
    <source>
        <dbReference type="EMBL" id="GAA4684613.1"/>
    </source>
</evidence>
<evidence type="ECO:0000259" key="1">
    <source>
        <dbReference type="Pfam" id="PF08241"/>
    </source>
</evidence>
<proteinExistence type="predicted"/>
<dbReference type="CDD" id="cd02440">
    <property type="entry name" value="AdoMet_MTases"/>
    <property type="match status" value="1"/>
</dbReference>
<organism evidence="2 3">
    <name type="scientific">Nocardioides nanhaiensis</name>
    <dbReference type="NCBI Taxonomy" id="1476871"/>
    <lineage>
        <taxon>Bacteria</taxon>
        <taxon>Bacillati</taxon>
        <taxon>Actinomycetota</taxon>
        <taxon>Actinomycetes</taxon>
        <taxon>Propionibacteriales</taxon>
        <taxon>Nocardioidaceae</taxon>
        <taxon>Nocardioides</taxon>
    </lineage>
</organism>
<feature type="domain" description="Methyltransferase type 11" evidence="1">
    <location>
        <begin position="61"/>
        <end position="157"/>
    </location>
</feature>
<dbReference type="SUPFAM" id="SSF53335">
    <property type="entry name" value="S-adenosyl-L-methionine-dependent methyltransferases"/>
    <property type="match status" value="1"/>
</dbReference>
<dbReference type="GO" id="GO:0032259">
    <property type="term" value="P:methylation"/>
    <property type="evidence" value="ECO:0007669"/>
    <property type="project" value="UniProtKB-KW"/>
</dbReference>
<accession>A0ABP8WCD1</accession>
<protein>
    <submittedName>
        <fullName evidence="2">Class I SAM-dependent methyltransferase</fullName>
    </submittedName>
</protein>
<keyword evidence="3" id="KW-1185">Reference proteome</keyword>
<dbReference type="Pfam" id="PF08241">
    <property type="entry name" value="Methyltransf_11"/>
    <property type="match status" value="1"/>
</dbReference>
<dbReference type="Gene3D" id="3.40.50.150">
    <property type="entry name" value="Vaccinia Virus protein VP39"/>
    <property type="match status" value="1"/>
</dbReference>
<comment type="caution">
    <text evidence="2">The sequence shown here is derived from an EMBL/GenBank/DDBJ whole genome shotgun (WGS) entry which is preliminary data.</text>
</comment>
<sequence length="220" mass="23517">MRIPGFGGWSENPLWAPIYDWTVEHPRLGGLAWAAGLQSDLRRLYAAAAEIGEQPDGACVLDVPCGGGVALRGLRPGQDVRYVAADIAPAMLDRTRAAARRRGLDHLVQTRVADVGDLPFGDDEFDLVVTFTGLHCFPEPARAVVEMVRVLRPGGVLTGSALLNDSGLQHEPMRRVGRLAGLLGPGCTGPEVVHWLQAQGCHDVTLERSGAVGYLRAVKG</sequence>
<dbReference type="PANTHER" id="PTHR43591">
    <property type="entry name" value="METHYLTRANSFERASE"/>
    <property type="match status" value="1"/>
</dbReference>
<name>A0ABP8WCD1_9ACTN</name>
<keyword evidence="2" id="KW-0808">Transferase</keyword>
<keyword evidence="2" id="KW-0489">Methyltransferase</keyword>
<evidence type="ECO:0000313" key="3">
    <source>
        <dbReference type="Proteomes" id="UP001500621"/>
    </source>
</evidence>